<name>A0A6P6XRB4_DERPT</name>
<keyword evidence="8" id="KW-0999">Mitochondrion inner membrane</keyword>
<dbReference type="Proteomes" id="UP000515146">
    <property type="component" value="Unplaced"/>
</dbReference>
<dbReference type="AlphaFoldDB" id="A0A6P6XRB4"/>
<evidence type="ECO:0000256" key="10">
    <source>
        <dbReference type="ARBA" id="ARBA00022982"/>
    </source>
</evidence>
<dbReference type="KEGG" id="dpte:113790459"/>
<evidence type="ECO:0000256" key="14">
    <source>
        <dbReference type="ARBA" id="ARBA00030753"/>
    </source>
</evidence>
<evidence type="ECO:0000256" key="17">
    <source>
        <dbReference type="SAM" id="Phobius"/>
    </source>
</evidence>
<protein>
    <recommendedName>
        <fullName evidence="4">NADH dehydrogenase [ubiquinone] 1 beta subcomplex subunit 11, mitochondrial</fullName>
    </recommendedName>
    <alternativeName>
        <fullName evidence="15">Complex I-ESSS</fullName>
    </alternativeName>
    <alternativeName>
        <fullName evidence="14">NADH-ubiquinone oxidoreductase ESSS subunit</fullName>
    </alternativeName>
</protein>
<comment type="function">
    <text evidence="1">Accessory subunit of the mitochondrial membrane respiratory chain NADH dehydrogenase (Complex I), that is believed not to be involved in catalysis. Complex I functions in the transfer of electrons from NADH to the respiratory chain. The immediate electron acceptor for the enzyme is believed to be ubiquinone.</text>
</comment>
<keyword evidence="9" id="KW-0809">Transit peptide</keyword>
<evidence type="ECO:0000256" key="2">
    <source>
        <dbReference type="ARBA" id="ARBA00004434"/>
    </source>
</evidence>
<dbReference type="CTD" id="42282"/>
<evidence type="ECO:0000256" key="6">
    <source>
        <dbReference type="ARBA" id="ARBA00022660"/>
    </source>
</evidence>
<evidence type="ECO:0000256" key="16">
    <source>
        <dbReference type="ARBA" id="ARBA00046528"/>
    </source>
</evidence>
<evidence type="ECO:0000256" key="4">
    <source>
        <dbReference type="ARBA" id="ARBA00018632"/>
    </source>
</evidence>
<evidence type="ECO:0000256" key="8">
    <source>
        <dbReference type="ARBA" id="ARBA00022792"/>
    </source>
</evidence>
<dbReference type="PANTHER" id="PTHR13327:SF0">
    <property type="entry name" value="NADH DEHYDROGENASE [UBIQUINONE] 1 BETA SUBCOMPLEX SUBUNIT 11, MITOCHONDRIAL"/>
    <property type="match status" value="1"/>
</dbReference>
<evidence type="ECO:0000256" key="5">
    <source>
        <dbReference type="ARBA" id="ARBA00022448"/>
    </source>
</evidence>
<dbReference type="OrthoDB" id="5917019at2759"/>
<evidence type="ECO:0000256" key="15">
    <source>
        <dbReference type="ARBA" id="ARBA00031387"/>
    </source>
</evidence>
<evidence type="ECO:0000256" key="9">
    <source>
        <dbReference type="ARBA" id="ARBA00022946"/>
    </source>
</evidence>
<dbReference type="FunCoup" id="A0A6P6XRB4">
    <property type="interactions" value="356"/>
</dbReference>
<keyword evidence="18" id="KW-1185">Reference proteome</keyword>
<organism evidence="18 19">
    <name type="scientific">Dermatophagoides pteronyssinus</name>
    <name type="common">European house dust mite</name>
    <dbReference type="NCBI Taxonomy" id="6956"/>
    <lineage>
        <taxon>Eukaryota</taxon>
        <taxon>Metazoa</taxon>
        <taxon>Ecdysozoa</taxon>
        <taxon>Arthropoda</taxon>
        <taxon>Chelicerata</taxon>
        <taxon>Arachnida</taxon>
        <taxon>Acari</taxon>
        <taxon>Acariformes</taxon>
        <taxon>Sarcoptiformes</taxon>
        <taxon>Astigmata</taxon>
        <taxon>Psoroptidia</taxon>
        <taxon>Analgoidea</taxon>
        <taxon>Pyroglyphidae</taxon>
        <taxon>Dermatophagoidinae</taxon>
        <taxon>Dermatophagoides</taxon>
    </lineage>
</organism>
<comment type="similarity">
    <text evidence="3">Belongs to the complex I NDUFB11 subunit family.</text>
</comment>
<evidence type="ECO:0000256" key="13">
    <source>
        <dbReference type="ARBA" id="ARBA00023136"/>
    </source>
</evidence>
<dbReference type="InterPro" id="IPR019329">
    <property type="entry name" value="NADH_UbQ_OxRdtase_ESSS_su"/>
</dbReference>
<keyword evidence="12" id="KW-0496">Mitochondrion</keyword>
<keyword evidence="7 17" id="KW-0812">Transmembrane</keyword>
<dbReference type="GO" id="GO:0005743">
    <property type="term" value="C:mitochondrial inner membrane"/>
    <property type="evidence" value="ECO:0007669"/>
    <property type="project" value="UniProtKB-SubCell"/>
</dbReference>
<dbReference type="InParanoid" id="A0A6P6XRB4"/>
<dbReference type="Pfam" id="PF10183">
    <property type="entry name" value="ESSS"/>
    <property type="match status" value="1"/>
</dbReference>
<keyword evidence="6" id="KW-0679">Respiratory chain</keyword>
<gene>
    <name evidence="19" type="primary">LOC113790459</name>
</gene>
<reference evidence="19" key="1">
    <citation type="submission" date="2025-08" db="UniProtKB">
        <authorList>
            <consortium name="RefSeq"/>
        </authorList>
    </citation>
    <scope>IDENTIFICATION</scope>
    <source>
        <strain evidence="19">Airmid</strain>
    </source>
</reference>
<sequence length="192" mass="22814">MMLFRSITKFVLLNHRQANLTLIRCLHRNHMITKIAERSFNFKWSSPSSLMITRGIKTTNKKDDSHVEVFEPEYLKETKPKGPQTAKEFADVSSQKNWISFGFDKVDQKEDYHLANVYFFTYFTLGCLVFSWIIYYYPYIDGWDWAQREAFLEIDRREKLGLPYIDPNLVDPAKITLPSEEELKKLDFDIHL</sequence>
<dbReference type="PANTHER" id="PTHR13327">
    <property type="entry name" value="NADH-UBIQUINONE OXIDOREDUCTASE ESSS SUBUNIT, MITOCHONDRIAL PRECURSOR"/>
    <property type="match status" value="1"/>
</dbReference>
<evidence type="ECO:0000256" key="11">
    <source>
        <dbReference type="ARBA" id="ARBA00022989"/>
    </source>
</evidence>
<accession>A0A6P6XRB4</accession>
<comment type="subcellular location">
    <subcellularLocation>
        <location evidence="2">Mitochondrion inner membrane</location>
        <topology evidence="2">Single-pass membrane protein</topology>
    </subcellularLocation>
</comment>
<feature type="transmembrane region" description="Helical" evidence="17">
    <location>
        <begin position="117"/>
        <end position="137"/>
    </location>
</feature>
<dbReference type="RefSeq" id="XP_027195935.1">
    <property type="nucleotide sequence ID" value="XM_027340134.1"/>
</dbReference>
<evidence type="ECO:0000313" key="18">
    <source>
        <dbReference type="Proteomes" id="UP000515146"/>
    </source>
</evidence>
<keyword evidence="5" id="KW-0813">Transport</keyword>
<dbReference type="OMA" id="NWQSYGW"/>
<evidence type="ECO:0000313" key="19">
    <source>
        <dbReference type="RefSeq" id="XP_027195935.1"/>
    </source>
</evidence>
<proteinExistence type="inferred from homology"/>
<keyword evidence="13 17" id="KW-0472">Membrane</keyword>
<keyword evidence="11 17" id="KW-1133">Transmembrane helix</keyword>
<evidence type="ECO:0000256" key="3">
    <source>
        <dbReference type="ARBA" id="ARBA00008915"/>
    </source>
</evidence>
<evidence type="ECO:0000256" key="7">
    <source>
        <dbReference type="ARBA" id="ARBA00022692"/>
    </source>
</evidence>
<keyword evidence="10" id="KW-0249">Electron transport</keyword>
<evidence type="ECO:0000256" key="1">
    <source>
        <dbReference type="ARBA" id="ARBA00003195"/>
    </source>
</evidence>
<evidence type="ECO:0000256" key="12">
    <source>
        <dbReference type="ARBA" id="ARBA00023128"/>
    </source>
</evidence>
<comment type="subunit">
    <text evidence="16">Complex I is composed of 45 different subunits. Interacts with BCAP31.</text>
</comment>